<organism evidence="10 11">
    <name type="scientific">Niastella soli</name>
    <dbReference type="NCBI Taxonomy" id="2821487"/>
    <lineage>
        <taxon>Bacteria</taxon>
        <taxon>Pseudomonadati</taxon>
        <taxon>Bacteroidota</taxon>
        <taxon>Chitinophagia</taxon>
        <taxon>Chitinophagales</taxon>
        <taxon>Chitinophagaceae</taxon>
        <taxon>Niastella</taxon>
    </lineage>
</organism>
<keyword evidence="6 9" id="KW-0067">ATP-binding</keyword>
<evidence type="ECO:0000313" key="11">
    <source>
        <dbReference type="Proteomes" id="UP000677244"/>
    </source>
</evidence>
<feature type="active site" evidence="9">
    <location>
        <position position="32"/>
    </location>
</feature>
<proteinExistence type="inferred from homology"/>
<feature type="binding site" evidence="9">
    <location>
        <begin position="12"/>
        <end position="17"/>
    </location>
    <ligand>
        <name>ATP</name>
        <dbReference type="ChEBI" id="CHEBI:30616"/>
    </ligand>
</feature>
<dbReference type="NCBIfam" id="TIGR00347">
    <property type="entry name" value="bioD"/>
    <property type="match status" value="1"/>
</dbReference>
<dbReference type="GO" id="GO:0004141">
    <property type="term" value="F:dethiobiotin synthase activity"/>
    <property type="evidence" value="ECO:0007669"/>
    <property type="project" value="UniProtKB-EC"/>
</dbReference>
<keyword evidence="11" id="KW-1185">Reference proteome</keyword>
<sequence>MEKIFVTGIGTGIGKTFVSAIVAQALGADYWKPIQAGFEDGTDSEWVSQWLKESGSVIHPEVYRLTKPASPHIAAREEGITIDIQTICRHIPNINRTLLIEGAGGLLVPLNSTTFVADLIKALDAKVILVSRNYLGSINHSLLTARVCREMQIPVIGWVFNDQYLDYEDEIVQWSNFPRIASIPYSDNVNGTFINTQAAAIRKQLKELL</sequence>
<evidence type="ECO:0000256" key="2">
    <source>
        <dbReference type="ARBA" id="ARBA00022598"/>
    </source>
</evidence>
<dbReference type="PANTHER" id="PTHR43210:SF2">
    <property type="entry name" value="ATP-DEPENDENT DETHIOBIOTIN SYNTHETASE BIOD 2"/>
    <property type="match status" value="1"/>
</dbReference>
<keyword evidence="2 9" id="KW-0436">Ligase</keyword>
<feature type="binding site" evidence="9">
    <location>
        <begin position="161"/>
        <end position="162"/>
    </location>
    <ligand>
        <name>ATP</name>
        <dbReference type="ChEBI" id="CHEBI:30616"/>
    </ligand>
</feature>
<comment type="catalytic activity">
    <reaction evidence="8">
        <text>(7R,8S)-8-amino-7-(carboxyamino)nonanoate + ATP = (4R,5S)-dethiobiotin + ADP + phosphate + H(+)</text>
        <dbReference type="Rhea" id="RHEA:63684"/>
        <dbReference type="ChEBI" id="CHEBI:15378"/>
        <dbReference type="ChEBI" id="CHEBI:30616"/>
        <dbReference type="ChEBI" id="CHEBI:43474"/>
        <dbReference type="ChEBI" id="CHEBI:149470"/>
        <dbReference type="ChEBI" id="CHEBI:149473"/>
        <dbReference type="ChEBI" id="CHEBI:456216"/>
    </reaction>
</comment>
<comment type="caution">
    <text evidence="10">The sequence shown here is derived from an EMBL/GenBank/DDBJ whole genome shotgun (WGS) entry which is preliminary data.</text>
</comment>
<dbReference type="InterPro" id="IPR027417">
    <property type="entry name" value="P-loop_NTPase"/>
</dbReference>
<feature type="binding site" evidence="9">
    <location>
        <position position="101"/>
    </location>
    <ligand>
        <name>Mg(2+)</name>
        <dbReference type="ChEBI" id="CHEBI:18420"/>
    </ligand>
</feature>
<dbReference type="Pfam" id="PF13500">
    <property type="entry name" value="AAA_26"/>
    <property type="match status" value="1"/>
</dbReference>
<comment type="pathway">
    <text evidence="9">Cofactor biosynthesis; biotin biosynthesis; biotin from 7,8-diaminononanoate: step 1/2.</text>
</comment>
<feature type="binding site" evidence="9">
    <location>
        <begin position="184"/>
        <end position="186"/>
    </location>
    <ligand>
        <name>ATP</name>
        <dbReference type="ChEBI" id="CHEBI:30616"/>
    </ligand>
</feature>
<evidence type="ECO:0000256" key="1">
    <source>
        <dbReference type="ARBA" id="ARBA00022490"/>
    </source>
</evidence>
<dbReference type="EC" id="6.3.3.3" evidence="9"/>
<comment type="subunit">
    <text evidence="9">Homodimer.</text>
</comment>
<dbReference type="EMBL" id="JAGHKO010000010">
    <property type="protein sequence ID" value="MBO9203647.1"/>
    <property type="molecule type" value="Genomic_DNA"/>
</dbReference>
<feature type="binding site" evidence="9">
    <location>
        <position position="43"/>
    </location>
    <ligand>
        <name>Mg(2+)</name>
        <dbReference type="ChEBI" id="CHEBI:18420"/>
    </ligand>
</feature>
<dbReference type="InterPro" id="IPR004472">
    <property type="entry name" value="DTB_synth_BioD"/>
</dbReference>
<feature type="binding site" evidence="9">
    <location>
        <position position="43"/>
    </location>
    <ligand>
        <name>ATP</name>
        <dbReference type="ChEBI" id="CHEBI:30616"/>
    </ligand>
</feature>
<accession>A0ABS3Z0F3</accession>
<dbReference type="Proteomes" id="UP000677244">
    <property type="component" value="Unassembled WGS sequence"/>
</dbReference>
<evidence type="ECO:0000256" key="8">
    <source>
        <dbReference type="ARBA" id="ARBA00047386"/>
    </source>
</evidence>
<reference evidence="10 11" key="1">
    <citation type="submission" date="2021-03" db="EMBL/GenBank/DDBJ databases">
        <title>Assistant Professor.</title>
        <authorList>
            <person name="Huq M.A."/>
        </authorList>
    </citation>
    <scope>NUCLEOTIDE SEQUENCE [LARGE SCALE GENOMIC DNA]</scope>
    <source>
        <strain evidence="10 11">MAH-29</strain>
    </source>
</reference>
<feature type="binding site" evidence="9">
    <location>
        <position position="16"/>
    </location>
    <ligand>
        <name>Mg(2+)</name>
        <dbReference type="ChEBI" id="CHEBI:18420"/>
    </ligand>
</feature>
<evidence type="ECO:0000256" key="6">
    <source>
        <dbReference type="ARBA" id="ARBA00022840"/>
    </source>
</evidence>
<name>A0ABS3Z0F3_9BACT</name>
<evidence type="ECO:0000256" key="4">
    <source>
        <dbReference type="ARBA" id="ARBA00022741"/>
    </source>
</evidence>
<dbReference type="PIRSF" id="PIRSF006755">
    <property type="entry name" value="DTB_synth"/>
    <property type="match status" value="1"/>
</dbReference>
<evidence type="ECO:0000256" key="9">
    <source>
        <dbReference type="HAMAP-Rule" id="MF_00336"/>
    </source>
</evidence>
<keyword evidence="7 9" id="KW-0460">Magnesium</keyword>
<dbReference type="CDD" id="cd03109">
    <property type="entry name" value="DTBS"/>
    <property type="match status" value="1"/>
</dbReference>
<comment type="similarity">
    <text evidence="9">Belongs to the dethiobiotin synthetase family.</text>
</comment>
<dbReference type="Gene3D" id="3.40.50.300">
    <property type="entry name" value="P-loop containing nucleotide triphosphate hydrolases"/>
    <property type="match status" value="1"/>
</dbReference>
<evidence type="ECO:0000256" key="5">
    <source>
        <dbReference type="ARBA" id="ARBA00022756"/>
    </source>
</evidence>
<protein>
    <recommendedName>
        <fullName evidence="9">ATP-dependent dethiobiotin synthetase BioD</fullName>
        <ecNumber evidence="9">6.3.3.3</ecNumber>
    </recommendedName>
    <alternativeName>
        <fullName evidence="9">DTB synthetase</fullName>
        <shortName evidence="9">DTBS</shortName>
    </alternativeName>
    <alternativeName>
        <fullName evidence="9">Dethiobiotin synthase</fullName>
    </alternativeName>
</protein>
<feature type="binding site" evidence="9">
    <location>
        <begin position="101"/>
        <end position="104"/>
    </location>
    <ligand>
        <name>ATP</name>
        <dbReference type="ChEBI" id="CHEBI:30616"/>
    </ligand>
</feature>
<gene>
    <name evidence="9 10" type="primary">bioD</name>
    <name evidence="10" type="ORF">J7I42_25410</name>
</gene>
<keyword evidence="3 9" id="KW-0479">Metal-binding</keyword>
<comment type="subcellular location">
    <subcellularLocation>
        <location evidence="9">Cytoplasm</location>
    </subcellularLocation>
</comment>
<evidence type="ECO:0000256" key="3">
    <source>
        <dbReference type="ARBA" id="ARBA00022723"/>
    </source>
</evidence>
<comment type="catalytic activity">
    <reaction evidence="9">
        <text>(7R,8S)-7,8-diammoniononanoate + CO2 + ATP = (4R,5S)-dethiobiotin + ADP + phosphate + 3 H(+)</text>
        <dbReference type="Rhea" id="RHEA:15805"/>
        <dbReference type="ChEBI" id="CHEBI:15378"/>
        <dbReference type="ChEBI" id="CHEBI:16526"/>
        <dbReference type="ChEBI" id="CHEBI:30616"/>
        <dbReference type="ChEBI" id="CHEBI:43474"/>
        <dbReference type="ChEBI" id="CHEBI:149469"/>
        <dbReference type="ChEBI" id="CHEBI:149473"/>
        <dbReference type="ChEBI" id="CHEBI:456216"/>
        <dbReference type="EC" id="6.3.3.3"/>
    </reaction>
</comment>
<keyword evidence="5 9" id="KW-0093">Biotin biosynthesis</keyword>
<dbReference type="PANTHER" id="PTHR43210">
    <property type="entry name" value="DETHIOBIOTIN SYNTHETASE"/>
    <property type="match status" value="1"/>
</dbReference>
<comment type="function">
    <text evidence="9">Catalyzes a mechanistically unusual reaction, the ATP-dependent insertion of CO2 between the N7 and N8 nitrogen atoms of 7,8-diaminopelargonic acid (DAPA, also called 7,8-diammoniononanoate) to form a ureido ring.</text>
</comment>
<comment type="cofactor">
    <cofactor evidence="9">
        <name>Mg(2+)</name>
        <dbReference type="ChEBI" id="CHEBI:18420"/>
    </cofactor>
</comment>
<comment type="caution">
    <text evidence="9">Lacks conserved residue(s) required for the propagation of feature annotation.</text>
</comment>
<evidence type="ECO:0000313" key="10">
    <source>
        <dbReference type="EMBL" id="MBO9203647.1"/>
    </source>
</evidence>
<dbReference type="RefSeq" id="WP_209141698.1">
    <property type="nucleotide sequence ID" value="NZ_JAGHKO010000010.1"/>
</dbReference>
<evidence type="ECO:0000256" key="7">
    <source>
        <dbReference type="ARBA" id="ARBA00022842"/>
    </source>
</evidence>
<dbReference type="HAMAP" id="MF_00336">
    <property type="entry name" value="BioD"/>
    <property type="match status" value="1"/>
</dbReference>
<keyword evidence="1 9" id="KW-0963">Cytoplasm</keyword>
<keyword evidence="4 9" id="KW-0547">Nucleotide-binding</keyword>
<dbReference type="SUPFAM" id="SSF52540">
    <property type="entry name" value="P-loop containing nucleoside triphosphate hydrolases"/>
    <property type="match status" value="1"/>
</dbReference>